<dbReference type="InterPro" id="IPR021332">
    <property type="entry name" value="DUF2944"/>
</dbReference>
<organism evidence="2 3">
    <name type="scientific">Pandoraea anhela</name>
    <dbReference type="NCBI Taxonomy" id="2508295"/>
    <lineage>
        <taxon>Bacteria</taxon>
        <taxon>Pseudomonadati</taxon>
        <taxon>Pseudomonadota</taxon>
        <taxon>Betaproteobacteria</taxon>
        <taxon>Burkholderiales</taxon>
        <taxon>Burkholderiaceae</taxon>
        <taxon>Pandoraea</taxon>
    </lineage>
</organism>
<evidence type="ECO:0000313" key="3">
    <source>
        <dbReference type="Proteomes" id="UP000406256"/>
    </source>
</evidence>
<protein>
    <recommendedName>
        <fullName evidence="4">DUF2946 domain-containing protein</fullName>
    </recommendedName>
</protein>
<reference evidence="2 3" key="1">
    <citation type="submission" date="2019-08" db="EMBL/GenBank/DDBJ databases">
        <authorList>
            <person name="Peeters C."/>
        </authorList>
    </citation>
    <scope>NUCLEOTIDE SEQUENCE [LARGE SCALE GENOMIC DNA]</scope>
    <source>
        <strain evidence="2 3">LMG 31108</strain>
    </source>
</reference>
<accession>A0A5E4T019</accession>
<proteinExistence type="predicted"/>
<keyword evidence="3" id="KW-1185">Reference proteome</keyword>
<sequence>MDEIVRQAMAKWPNVPHCYGWLALDRRGQWRMRDEQVQAEGTAGDPIRHDALIAFIARNYASDEAGRWYFQNGPQRVYVSLAYAPLVVRLTWNATANDGHGAPVLTDQLGKVFVPQACLLDEDGSVAFAGISGDRGNSGNSGNSRGGRGGKTREASTGASKTPRDNADAANAPAVTTLALLHDHDIDLLTQVSDLTQAYEVAETSDDTADAKAAVRLHWRNGDSLAFATVHAGTLPQTYGFERDPQAPETSTNRSGQTRG</sequence>
<dbReference type="RefSeq" id="WP_150667918.1">
    <property type="nucleotide sequence ID" value="NZ_CABPSB010000003.1"/>
</dbReference>
<evidence type="ECO:0000256" key="1">
    <source>
        <dbReference type="SAM" id="MobiDB-lite"/>
    </source>
</evidence>
<feature type="compositionally biased region" description="Polar residues" evidence="1">
    <location>
        <begin position="248"/>
        <end position="260"/>
    </location>
</feature>
<evidence type="ECO:0008006" key="4">
    <source>
        <dbReference type="Google" id="ProtNLM"/>
    </source>
</evidence>
<name>A0A5E4T019_9BURK</name>
<dbReference type="AlphaFoldDB" id="A0A5E4T019"/>
<feature type="compositionally biased region" description="Low complexity" evidence="1">
    <location>
        <begin position="130"/>
        <end position="143"/>
    </location>
</feature>
<gene>
    <name evidence="2" type="ORF">PAN31108_01126</name>
</gene>
<dbReference type="Proteomes" id="UP000406256">
    <property type="component" value="Unassembled WGS sequence"/>
</dbReference>
<dbReference type="EMBL" id="CABPSB010000003">
    <property type="protein sequence ID" value="VVD81466.1"/>
    <property type="molecule type" value="Genomic_DNA"/>
</dbReference>
<feature type="region of interest" description="Disordered" evidence="1">
    <location>
        <begin position="238"/>
        <end position="260"/>
    </location>
</feature>
<evidence type="ECO:0000313" key="2">
    <source>
        <dbReference type="EMBL" id="VVD81466.1"/>
    </source>
</evidence>
<dbReference type="Pfam" id="PF11161">
    <property type="entry name" value="DUF2944"/>
    <property type="match status" value="1"/>
</dbReference>
<dbReference type="OrthoDB" id="7057642at2"/>
<feature type="region of interest" description="Disordered" evidence="1">
    <location>
        <begin position="130"/>
        <end position="169"/>
    </location>
</feature>